<evidence type="ECO:0000256" key="14">
    <source>
        <dbReference type="ARBA" id="ARBA00048415"/>
    </source>
</evidence>
<feature type="domain" description="HTTM-like" evidence="16">
    <location>
        <begin position="39"/>
        <end position="297"/>
    </location>
</feature>
<keyword evidence="10" id="KW-0456">Lyase</keyword>
<evidence type="ECO:0000256" key="9">
    <source>
        <dbReference type="ARBA" id="ARBA00023157"/>
    </source>
</evidence>
<dbReference type="SMART" id="SM00752">
    <property type="entry name" value="HTTM"/>
    <property type="match status" value="1"/>
</dbReference>
<dbReference type="AlphaFoldDB" id="A0A9P0FHB8"/>
<keyword evidence="4 15" id="KW-0812">Transmembrane</keyword>
<dbReference type="InterPro" id="IPR053934">
    <property type="entry name" value="HTTM_dom"/>
</dbReference>
<dbReference type="GO" id="GO:0019842">
    <property type="term" value="F:vitamin binding"/>
    <property type="evidence" value="ECO:0007669"/>
    <property type="project" value="TreeGrafter"/>
</dbReference>
<proteinExistence type="predicted"/>
<feature type="transmembrane region" description="Helical" evidence="15">
    <location>
        <begin position="144"/>
        <end position="167"/>
    </location>
</feature>
<feature type="transmembrane region" description="Helical" evidence="15">
    <location>
        <begin position="99"/>
        <end position="124"/>
    </location>
</feature>
<protein>
    <recommendedName>
        <fullName evidence="3">Vitamin K-dependent gamma-carboxylase</fullName>
        <ecNumber evidence="2">4.1.1.90</ecNumber>
    </recommendedName>
    <alternativeName>
        <fullName evidence="11">Gamma-glutamyl carboxylase</fullName>
    </alternativeName>
    <alternativeName>
        <fullName evidence="12">Peptidyl-glutamate 4-carboxylase</fullName>
    </alternativeName>
    <alternativeName>
        <fullName evidence="13">Vitamin K gamma glutamyl carboxylase</fullName>
    </alternativeName>
</protein>
<evidence type="ECO:0000256" key="15">
    <source>
        <dbReference type="SAM" id="Phobius"/>
    </source>
</evidence>
<evidence type="ECO:0000313" key="18">
    <source>
        <dbReference type="Proteomes" id="UP001154078"/>
    </source>
</evidence>
<evidence type="ECO:0000256" key="3">
    <source>
        <dbReference type="ARBA" id="ARBA00017054"/>
    </source>
</evidence>
<evidence type="ECO:0000256" key="13">
    <source>
        <dbReference type="ARBA" id="ARBA00032107"/>
    </source>
</evidence>
<feature type="transmembrane region" description="Helical" evidence="15">
    <location>
        <begin position="179"/>
        <end position="196"/>
    </location>
</feature>
<evidence type="ECO:0000256" key="11">
    <source>
        <dbReference type="ARBA" id="ARBA00030083"/>
    </source>
</evidence>
<keyword evidence="9" id="KW-1015">Disulfide bond</keyword>
<evidence type="ECO:0000256" key="5">
    <source>
        <dbReference type="ARBA" id="ARBA00022824"/>
    </source>
</evidence>
<evidence type="ECO:0000313" key="17">
    <source>
        <dbReference type="EMBL" id="CAH0556505.1"/>
    </source>
</evidence>
<evidence type="ECO:0000256" key="8">
    <source>
        <dbReference type="ARBA" id="ARBA00023136"/>
    </source>
</evidence>
<evidence type="ECO:0000256" key="7">
    <source>
        <dbReference type="ARBA" id="ARBA00022990"/>
    </source>
</evidence>
<keyword evidence="18" id="KW-1185">Reference proteome</keyword>
<dbReference type="Gene3D" id="2.60.120.10">
    <property type="entry name" value="Jelly Rolls"/>
    <property type="match status" value="1"/>
</dbReference>
<dbReference type="SUPFAM" id="SSF51182">
    <property type="entry name" value="RmlC-like cupins"/>
    <property type="match status" value="1"/>
</dbReference>
<keyword evidence="5" id="KW-0256">Endoplasmic reticulum</keyword>
<feature type="transmembrane region" description="Helical" evidence="15">
    <location>
        <begin position="234"/>
        <end position="254"/>
    </location>
</feature>
<evidence type="ECO:0000256" key="6">
    <source>
        <dbReference type="ARBA" id="ARBA00022989"/>
    </source>
</evidence>
<dbReference type="InterPro" id="IPR053935">
    <property type="entry name" value="VKGC_lumenal_dom"/>
</dbReference>
<dbReference type="Proteomes" id="UP001154078">
    <property type="component" value="Chromosome 5"/>
</dbReference>
<evidence type="ECO:0000256" key="1">
    <source>
        <dbReference type="ARBA" id="ARBA00004477"/>
    </source>
</evidence>
<dbReference type="InterPro" id="IPR014710">
    <property type="entry name" value="RmlC-like_jellyroll"/>
</dbReference>
<sequence length="662" mass="78083">MDSATVKLNKKSIFKKALQKIHAEKLKVFKYDDLVKYMYCPTDPSSLGVIRFLFGMLMLMDIIEERGGSSIDLRWGNPKDCHFPLFSVFRPLPYQYMTLLYGIMWIGAFGIMVGFKIKLFVILFGLPYWYLLFLDTSYWNNHSYLYGVVTILLLGSSATNFMSVDSLLDKSIKNMSVPYWNYFILKFQFFMLYFLAGLKKTDFEWLEGYSMTNLGSHWVFMPFQSFFTGEQIDFFIVHWFGFILDLTIGFWMLLDKTRPIAMLFCASFHLMNSRLFSIGMFPYVCLATMPLFCKEDWPKKLFLRIFKIDHKLPKHETCNKIKRQYTKKITWKNRFVIALLLSHCSIQTFLPYSHFITKGYNNWTNGLYGYSWDMMVHSWNTILVVVKVVDNNTENEYFIDSHAWTQNDRWNKHADMCLQYAQCLKKNLIQDYLNNNPLSIPANEEPQFITSENISIYIDVWCSMNGRFQQRMYNPNYDLLKANWSPIKPVPWLLPLLSKFNGFRKRLKEISEEVYSWSNQTEVLFIADFPGMYLENFIGQDVTNVSLTILEGEVIFEVEDKKSMQSRGVKLYKGDIISIQVGFFHKIHTTGSNHSCYMYIYTKEQENPSNMFKVQPNMYSPFPVIEDVENHLNALINMFQQILNSILHLLFNRPLNLRKKGI</sequence>
<dbReference type="PANTHER" id="PTHR12639:SF6">
    <property type="entry name" value="VITAMIN K-DEPENDENT GAMMA-CARBOXYLASE"/>
    <property type="match status" value="1"/>
</dbReference>
<name>A0A9P0FHB8_BRAAE</name>
<evidence type="ECO:0000256" key="2">
    <source>
        <dbReference type="ARBA" id="ARBA00012248"/>
    </source>
</evidence>
<dbReference type="InterPro" id="IPR011020">
    <property type="entry name" value="HTTM-like"/>
</dbReference>
<evidence type="ECO:0000256" key="12">
    <source>
        <dbReference type="ARBA" id="ARBA00030249"/>
    </source>
</evidence>
<feature type="transmembrane region" description="Helical" evidence="15">
    <location>
        <begin position="275"/>
        <end position="292"/>
    </location>
</feature>
<dbReference type="InterPro" id="IPR011051">
    <property type="entry name" value="RmlC_Cupin_sf"/>
</dbReference>
<dbReference type="Pfam" id="PF22777">
    <property type="entry name" value="VKGC_lumenal_dom"/>
    <property type="match status" value="1"/>
</dbReference>
<reference evidence="17" key="1">
    <citation type="submission" date="2021-12" db="EMBL/GenBank/DDBJ databases">
        <authorList>
            <person name="King R."/>
        </authorList>
    </citation>
    <scope>NUCLEOTIDE SEQUENCE</scope>
</reference>
<dbReference type="OrthoDB" id="206689at2759"/>
<keyword evidence="6 15" id="KW-1133">Transmembrane helix</keyword>
<keyword evidence="7" id="KW-0007">Acetylation</keyword>
<dbReference type="InterPro" id="IPR007782">
    <property type="entry name" value="VKG_COase"/>
</dbReference>
<dbReference type="EMBL" id="OV121136">
    <property type="protein sequence ID" value="CAH0556505.1"/>
    <property type="molecule type" value="Genomic_DNA"/>
</dbReference>
<comment type="subcellular location">
    <subcellularLocation>
        <location evidence="1">Endoplasmic reticulum membrane</location>
        <topology evidence="1">Multi-pass membrane protein</topology>
    </subcellularLocation>
</comment>
<dbReference type="Pfam" id="PF05090">
    <property type="entry name" value="HTTM"/>
    <property type="match status" value="1"/>
</dbReference>
<gene>
    <name evidence="17" type="ORF">MELIAE_LOCUS7430</name>
</gene>
<dbReference type="GO" id="GO:0008488">
    <property type="term" value="F:gamma-glutamyl carboxylase activity"/>
    <property type="evidence" value="ECO:0007669"/>
    <property type="project" value="UniProtKB-EC"/>
</dbReference>
<comment type="catalytic activity">
    <reaction evidence="14">
        <text>4-carboxy-L-glutamyl-[protein] + 2,3-epoxyphylloquinone + H2O + H(+) = phylloquinol + L-glutamyl-[protein] + CO2 + O2</text>
        <dbReference type="Rhea" id="RHEA:45140"/>
        <dbReference type="Rhea" id="RHEA-COMP:10208"/>
        <dbReference type="Rhea" id="RHEA-COMP:11094"/>
        <dbReference type="ChEBI" id="CHEBI:15377"/>
        <dbReference type="ChEBI" id="CHEBI:15378"/>
        <dbReference type="ChEBI" id="CHEBI:15379"/>
        <dbReference type="ChEBI" id="CHEBI:15759"/>
        <dbReference type="ChEBI" id="CHEBI:16526"/>
        <dbReference type="ChEBI" id="CHEBI:28433"/>
        <dbReference type="ChEBI" id="CHEBI:29973"/>
        <dbReference type="ChEBI" id="CHEBI:84990"/>
        <dbReference type="EC" id="4.1.1.90"/>
    </reaction>
    <physiologicalReaction direction="right-to-left" evidence="14">
        <dbReference type="Rhea" id="RHEA:45142"/>
    </physiologicalReaction>
</comment>
<evidence type="ECO:0000259" key="16">
    <source>
        <dbReference type="SMART" id="SM00752"/>
    </source>
</evidence>
<dbReference type="GO" id="GO:0005789">
    <property type="term" value="C:endoplasmic reticulum membrane"/>
    <property type="evidence" value="ECO:0007669"/>
    <property type="project" value="UniProtKB-SubCell"/>
</dbReference>
<organism evidence="17 18">
    <name type="scientific">Brassicogethes aeneus</name>
    <name type="common">Rape pollen beetle</name>
    <name type="synonym">Meligethes aeneus</name>
    <dbReference type="NCBI Taxonomy" id="1431903"/>
    <lineage>
        <taxon>Eukaryota</taxon>
        <taxon>Metazoa</taxon>
        <taxon>Ecdysozoa</taxon>
        <taxon>Arthropoda</taxon>
        <taxon>Hexapoda</taxon>
        <taxon>Insecta</taxon>
        <taxon>Pterygota</taxon>
        <taxon>Neoptera</taxon>
        <taxon>Endopterygota</taxon>
        <taxon>Coleoptera</taxon>
        <taxon>Polyphaga</taxon>
        <taxon>Cucujiformia</taxon>
        <taxon>Nitidulidae</taxon>
        <taxon>Meligethinae</taxon>
        <taxon>Brassicogethes</taxon>
    </lineage>
</organism>
<dbReference type="EC" id="4.1.1.90" evidence="2"/>
<evidence type="ECO:0000256" key="10">
    <source>
        <dbReference type="ARBA" id="ARBA00023239"/>
    </source>
</evidence>
<keyword evidence="8 15" id="KW-0472">Membrane</keyword>
<accession>A0A9P0FHB8</accession>
<dbReference type="PANTHER" id="PTHR12639">
    <property type="entry name" value="VITAMIN K-DEPENDENT GAMMA-CARBOXYLASE"/>
    <property type="match status" value="1"/>
</dbReference>
<evidence type="ECO:0000256" key="4">
    <source>
        <dbReference type="ARBA" id="ARBA00022692"/>
    </source>
</evidence>